<accession>M3HXM5</accession>
<gene>
    <name evidence="1" type="ORF">LEP1GSC150_2623</name>
</gene>
<reference evidence="1 2" key="1">
    <citation type="submission" date="2013-02" db="EMBL/GenBank/DDBJ databases">
        <authorList>
            <person name="Harkins D.M."/>
            <person name="Durkin A.S."/>
            <person name="Brinkac L.M."/>
            <person name="Haft D.H."/>
            <person name="Selengut J.D."/>
            <person name="Sanka R."/>
            <person name="DePew J."/>
            <person name="Purushe J."/>
            <person name="Tulsiani S.M."/>
            <person name="Graham G.C."/>
            <person name="Burns M.-A."/>
            <person name="Dohnt M.F."/>
            <person name="Smythe L.D."/>
            <person name="McKay D.B."/>
            <person name="Craig S.B."/>
            <person name="Vinetz J.M."/>
            <person name="Sutton G.G."/>
            <person name="Nierman W.C."/>
            <person name="Fouts D.E."/>
        </authorList>
    </citation>
    <scope>NUCLEOTIDE SEQUENCE [LARGE SCALE GENOMIC DNA]</scope>
    <source>
        <strain evidence="1 2">LT2050</strain>
    </source>
</reference>
<evidence type="ECO:0000313" key="1">
    <source>
        <dbReference type="EMBL" id="EMG22596.1"/>
    </source>
</evidence>
<sequence length="48" mass="5567">MCEFPRFQDLTVNLRFVGVPTLSRSNCKFTICVSSHVFQDLTVNLRFV</sequence>
<dbReference type="EMBL" id="AFMD02000188">
    <property type="protein sequence ID" value="EMG22596.1"/>
    <property type="molecule type" value="Genomic_DNA"/>
</dbReference>
<proteinExistence type="predicted"/>
<dbReference type="AntiFam" id="ANF00051">
    <property type="entry name" value="Translation of DNA tandem repeat"/>
</dbReference>
<comment type="caution">
    <text evidence="1">The sequence shown here is derived from an EMBL/GenBank/DDBJ whole genome shotgun (WGS) entry which is preliminary data.</text>
</comment>
<dbReference type="Proteomes" id="UP000011778">
    <property type="component" value="Unassembled WGS sequence"/>
</dbReference>
<evidence type="ECO:0000313" key="2">
    <source>
        <dbReference type="Proteomes" id="UP000011778"/>
    </source>
</evidence>
<name>M3HXM5_LEPIT</name>
<organism evidence="1 2">
    <name type="scientific">Leptospira interrogans serovar Copenhageni str. LT2050</name>
    <dbReference type="NCBI Taxonomy" id="1001598"/>
    <lineage>
        <taxon>Bacteria</taxon>
        <taxon>Pseudomonadati</taxon>
        <taxon>Spirochaetota</taxon>
        <taxon>Spirochaetia</taxon>
        <taxon>Leptospirales</taxon>
        <taxon>Leptospiraceae</taxon>
        <taxon>Leptospira</taxon>
    </lineage>
</organism>
<dbReference type="AlphaFoldDB" id="M3HXM5"/>
<protein>
    <submittedName>
        <fullName evidence="1">Uncharacterized protein</fullName>
    </submittedName>
</protein>